<proteinExistence type="predicted"/>
<sequence>MQPSIHLVGSVAMSDSESVFRALSSELAPWLRRIPDGETGERHRWIYWQREMLLSHPDMELDPDATPLTLRQWDGELIRETELVRFKPDVDPSSVVFETGYAPAAIASYDVFRQLRDDGVIPAGVRFQVCLPTPMASGYMYVSPTCIEDYLLTYEKSLLIALRSIVDAIPHQDLSIQWDICQEVLIFEDYFPYRPDNYKLQIFDQMTRLGAQVPPDVELGYHLCYGTPRDEHLVMPKDTSILVEIANGLASQIQRRLDFIHMPVPRDRVDDTYYAPLAGLQLPAQTELYLGLIHHQDHSGDKQRIAAAQKVVPSFGIASECGWGRTDPERVPGLIESHRLATSNLQP</sequence>
<evidence type="ECO:0000313" key="1">
    <source>
        <dbReference type="EMBL" id="CUS51932.1"/>
    </source>
</evidence>
<protein>
    <recommendedName>
        <fullName evidence="2">Methionine synthase II (Cobalamin-independent)</fullName>
    </recommendedName>
</protein>
<evidence type="ECO:0008006" key="2">
    <source>
        <dbReference type="Google" id="ProtNLM"/>
    </source>
</evidence>
<gene>
    <name evidence="1" type="ORF">MGWOODY_XGa271</name>
</gene>
<dbReference type="Gene3D" id="3.20.20.210">
    <property type="match status" value="1"/>
</dbReference>
<dbReference type="AlphaFoldDB" id="A0A170PR73"/>
<organism evidence="1">
    <name type="scientific">hydrothermal vent metagenome</name>
    <dbReference type="NCBI Taxonomy" id="652676"/>
    <lineage>
        <taxon>unclassified sequences</taxon>
        <taxon>metagenomes</taxon>
        <taxon>ecological metagenomes</taxon>
    </lineage>
</organism>
<reference evidence="1" key="1">
    <citation type="submission" date="2015-10" db="EMBL/GenBank/DDBJ databases">
        <authorList>
            <person name="Gilbert D.G."/>
        </authorList>
    </citation>
    <scope>NUCLEOTIDE SEQUENCE</scope>
</reference>
<name>A0A170PR73_9ZZZZ</name>
<dbReference type="SUPFAM" id="SSF51726">
    <property type="entry name" value="UROD/MetE-like"/>
    <property type="match status" value="1"/>
</dbReference>
<accession>A0A170PR73</accession>
<dbReference type="EMBL" id="CZRL01000073">
    <property type="protein sequence ID" value="CUS51932.1"/>
    <property type="molecule type" value="Genomic_DNA"/>
</dbReference>
<dbReference type="InterPro" id="IPR038071">
    <property type="entry name" value="UROD/MetE-like_sf"/>
</dbReference>